<evidence type="ECO:0000256" key="1">
    <source>
        <dbReference type="SAM" id="Phobius"/>
    </source>
</evidence>
<keyword evidence="3" id="KW-1185">Reference proteome</keyword>
<dbReference type="InterPro" id="IPR046350">
    <property type="entry name" value="Cystatin_sf"/>
</dbReference>
<reference evidence="2 3" key="1">
    <citation type="journal article" date="2015" name="Genome Announc.">
        <title>Expanding the biotechnology potential of lactobacilli through comparative genomics of 213 strains and associated genera.</title>
        <authorList>
            <person name="Sun Z."/>
            <person name="Harris H.M."/>
            <person name="McCann A."/>
            <person name="Guo C."/>
            <person name="Argimon S."/>
            <person name="Zhang W."/>
            <person name="Yang X."/>
            <person name="Jeffery I.B."/>
            <person name="Cooney J.C."/>
            <person name="Kagawa T.F."/>
            <person name="Liu W."/>
            <person name="Song Y."/>
            <person name="Salvetti E."/>
            <person name="Wrobel A."/>
            <person name="Rasinkangas P."/>
            <person name="Parkhill J."/>
            <person name="Rea M.C."/>
            <person name="O'Sullivan O."/>
            <person name="Ritari J."/>
            <person name="Douillard F.P."/>
            <person name="Paul Ross R."/>
            <person name="Yang R."/>
            <person name="Briner A.E."/>
            <person name="Felis G.E."/>
            <person name="de Vos W.M."/>
            <person name="Barrangou R."/>
            <person name="Klaenhammer T.R."/>
            <person name="Caufield P.W."/>
            <person name="Cui Y."/>
            <person name="Zhang H."/>
            <person name="O'Toole P.W."/>
        </authorList>
    </citation>
    <scope>NUCLEOTIDE SEQUENCE [LARGE SCALE GENOMIC DNA]</scope>
    <source>
        <strain evidence="2 3">DSM 15945</strain>
    </source>
</reference>
<feature type="transmembrane region" description="Helical" evidence="1">
    <location>
        <begin position="12"/>
        <end position="33"/>
    </location>
</feature>
<dbReference type="Proteomes" id="UP000051922">
    <property type="component" value="Unassembled WGS sequence"/>
</dbReference>
<evidence type="ECO:0000313" key="3">
    <source>
        <dbReference type="Proteomes" id="UP000051922"/>
    </source>
</evidence>
<evidence type="ECO:0000313" key="2">
    <source>
        <dbReference type="EMBL" id="KRL85440.1"/>
    </source>
</evidence>
<keyword evidence="1" id="KW-0812">Transmembrane</keyword>
<proteinExistence type="predicted"/>
<gene>
    <name evidence="2" type="ORF">FC50_GL001604</name>
</gene>
<accession>A0A0R1TVS9</accession>
<dbReference type="RefSeq" id="WP_054651298.1">
    <property type="nucleotide sequence ID" value="NZ_AZFJ01000052.1"/>
</dbReference>
<dbReference type="AlphaFoldDB" id="A0A0R1TVS9"/>
<keyword evidence="1" id="KW-1133">Transmembrane helix</keyword>
<protein>
    <recommendedName>
        <fullName evidence="4">DUF5590 domain-containing protein</fullName>
    </recommendedName>
</protein>
<dbReference type="EMBL" id="AZFJ01000052">
    <property type="protein sequence ID" value="KRL85440.1"/>
    <property type="molecule type" value="Genomic_DNA"/>
</dbReference>
<evidence type="ECO:0008006" key="4">
    <source>
        <dbReference type="Google" id="ProtNLM"/>
    </source>
</evidence>
<sequence length="162" mass="18467">MHNRSSARWHKWALIAGVIVVVLSILIFFQQALHPYNKLRSQADSIARRSAKVTKINGFWWNTRDTSYVTVGGQRSGHAVYVVIKQKNGAVHVVRQSAGTTRNEALSQAWKQLDPQRVLNASLRYQGKNLVWDVAYKTKQGRLGYVTYSFRTGKQVELIKNI</sequence>
<keyword evidence="1" id="KW-0472">Membrane</keyword>
<comment type="caution">
    <text evidence="2">The sequence shown here is derived from an EMBL/GenBank/DDBJ whole genome shotgun (WGS) entry which is preliminary data.</text>
</comment>
<dbReference type="Gene3D" id="3.10.450.40">
    <property type="match status" value="2"/>
</dbReference>
<dbReference type="SUPFAM" id="SSF54403">
    <property type="entry name" value="Cystatin/monellin"/>
    <property type="match status" value="2"/>
</dbReference>
<dbReference type="STRING" id="1423783.FC50_GL001604"/>
<organism evidence="2 3">
    <name type="scientific">Lacticaseibacillus pantheris DSM 15945 = JCM 12539 = NBRC 106106</name>
    <dbReference type="NCBI Taxonomy" id="1423783"/>
    <lineage>
        <taxon>Bacteria</taxon>
        <taxon>Bacillati</taxon>
        <taxon>Bacillota</taxon>
        <taxon>Bacilli</taxon>
        <taxon>Lactobacillales</taxon>
        <taxon>Lactobacillaceae</taxon>
        <taxon>Lacticaseibacillus</taxon>
    </lineage>
</organism>
<name>A0A0R1TVS9_9LACO</name>
<dbReference type="OrthoDB" id="2242521at2"/>
<dbReference type="PATRIC" id="fig|1423783.4.peg.1646"/>